<dbReference type="RefSeq" id="WP_155873706.1">
    <property type="nucleotide sequence ID" value="NZ_CP168248.1"/>
</dbReference>
<keyword evidence="4" id="KW-1185">Reference proteome</keyword>
<proteinExistence type="predicted"/>
<dbReference type="EMBL" id="LR738855">
    <property type="protein sequence ID" value="VZH85851.1"/>
    <property type="molecule type" value="Genomic_DNA"/>
</dbReference>
<evidence type="ECO:0000313" key="1">
    <source>
        <dbReference type="EMBL" id="MDT9411572.1"/>
    </source>
</evidence>
<dbReference type="EMBL" id="JARUHM010000011">
    <property type="protein sequence ID" value="MDT9411572.1"/>
    <property type="molecule type" value="Genomic_DNA"/>
</dbReference>
<evidence type="ECO:0000313" key="4">
    <source>
        <dbReference type="Proteomes" id="UP001265983"/>
    </source>
</evidence>
<accession>A0A6I8MHW0</accession>
<dbReference type="Proteomes" id="UP000423525">
    <property type="component" value="Chromosome"/>
</dbReference>
<dbReference type="Proteomes" id="UP001265983">
    <property type="component" value="Unassembled WGS sequence"/>
</dbReference>
<reference evidence="2 3" key="1">
    <citation type="submission" date="2019-11" db="EMBL/GenBank/DDBJ databases">
        <authorList>
            <person name="Brisse S."/>
        </authorList>
    </citation>
    <scope>NUCLEOTIDE SEQUENCE [LARGE SCALE GENOMIC DNA]</scope>
    <source>
        <strain evidence="2">FRC0190</strain>
    </source>
</reference>
<dbReference type="KEGG" id="crf:FRC0190_01786"/>
<reference evidence="1 4" key="2">
    <citation type="submission" date="2023-03" db="EMBL/GenBank/DDBJ databases">
        <title>Whole genome sequence of the first Corynebacterium rouxii strains isolated in Brazil: a recent member of Corynebacterium diphtheriae complex.</title>
        <authorList>
            <person name="Vieira V."/>
            <person name="Ramos J.N."/>
            <person name="Araujo M.R.B."/>
            <person name="Baio P.V."/>
            <person name="Sant'Anna L.O."/>
            <person name="Veras J.F.C."/>
            <person name="Vieira E.M.D."/>
            <person name="Sousa M.A.B."/>
            <person name="Camargo C.H."/>
            <person name="Sacchi C.T."/>
            <person name="Campos K.R."/>
            <person name="Santos M.B.N."/>
            <person name="Bokermann S."/>
            <person name="Alvim L.B."/>
            <person name="Santos L.S."/>
            <person name="Mattos-Guaraldi A.L."/>
        </authorList>
    </citation>
    <scope>NUCLEOTIDE SEQUENCE [LARGE SCALE GENOMIC DNA]</scope>
    <source>
        <strain evidence="1 4">70862</strain>
    </source>
</reference>
<dbReference type="AlphaFoldDB" id="A0A6I8MHW0"/>
<protein>
    <submittedName>
        <fullName evidence="2">Uncharacterized protein</fullName>
    </submittedName>
</protein>
<evidence type="ECO:0000313" key="2">
    <source>
        <dbReference type="EMBL" id="VZH85851.1"/>
    </source>
</evidence>
<name>A0A6I8MHW0_9CORY</name>
<sequence length="240" mass="27578">MHIKALHHQGVRLRNKVGIIGHAQPSLLDAHIAIQDQQHWATGGAVYQSVNFEPCAGNKRSKLNSAIGDSSSEVLDAVYRDIKFALTHLIPNAQELEGEFWTLSDYPSTSGGRFAALNVGALEFMVWPRQKFGLEEIQPQQLYTFINFPKATLIPEEEWEEFLEFYCEEEPDCFTVCLRYPLVDTDRQYIPVGKIEEWFKDNPDLISPARTLVLDLMRRSKSNLFKRWHSPDLVREAMNQ</sequence>
<evidence type="ECO:0000313" key="3">
    <source>
        <dbReference type="Proteomes" id="UP000423525"/>
    </source>
</evidence>
<organism evidence="2 3">
    <name type="scientific">Corynebacterium rouxii</name>
    <dbReference type="NCBI Taxonomy" id="2719119"/>
    <lineage>
        <taxon>Bacteria</taxon>
        <taxon>Bacillati</taxon>
        <taxon>Actinomycetota</taxon>
        <taxon>Actinomycetes</taxon>
        <taxon>Mycobacteriales</taxon>
        <taxon>Corynebacteriaceae</taxon>
        <taxon>Corynebacterium</taxon>
    </lineage>
</organism>
<gene>
    <name evidence="2" type="ORF">FRC0190_01786</name>
    <name evidence="1" type="ORF">P8T80_09305</name>
</gene>